<protein>
    <submittedName>
        <fullName evidence="1">Uncharacterized protein</fullName>
    </submittedName>
</protein>
<organism evidence="1 2">
    <name type="scientific">Dendrobium catenatum</name>
    <dbReference type="NCBI Taxonomy" id="906689"/>
    <lineage>
        <taxon>Eukaryota</taxon>
        <taxon>Viridiplantae</taxon>
        <taxon>Streptophyta</taxon>
        <taxon>Embryophyta</taxon>
        <taxon>Tracheophyta</taxon>
        <taxon>Spermatophyta</taxon>
        <taxon>Magnoliopsida</taxon>
        <taxon>Liliopsida</taxon>
        <taxon>Asparagales</taxon>
        <taxon>Orchidaceae</taxon>
        <taxon>Epidendroideae</taxon>
        <taxon>Malaxideae</taxon>
        <taxon>Dendrobiinae</taxon>
        <taxon>Dendrobium</taxon>
    </lineage>
</organism>
<reference evidence="1 2" key="2">
    <citation type="journal article" date="2017" name="Nature">
        <title>The Apostasia genome and the evolution of orchids.</title>
        <authorList>
            <person name="Zhang G.Q."/>
            <person name="Liu K.W."/>
            <person name="Li Z."/>
            <person name="Lohaus R."/>
            <person name="Hsiao Y.Y."/>
            <person name="Niu S.C."/>
            <person name="Wang J.Y."/>
            <person name="Lin Y.C."/>
            <person name="Xu Q."/>
            <person name="Chen L.J."/>
            <person name="Yoshida K."/>
            <person name="Fujiwara S."/>
            <person name="Wang Z.W."/>
            <person name="Zhang Y.Q."/>
            <person name="Mitsuda N."/>
            <person name="Wang M."/>
            <person name="Liu G.H."/>
            <person name="Pecoraro L."/>
            <person name="Huang H.X."/>
            <person name="Xiao X.J."/>
            <person name="Lin M."/>
            <person name="Wu X.Y."/>
            <person name="Wu W.L."/>
            <person name="Chen Y.Y."/>
            <person name="Chang S.B."/>
            <person name="Sakamoto S."/>
            <person name="Ohme-Takagi M."/>
            <person name="Yagi M."/>
            <person name="Zeng S.J."/>
            <person name="Shen C.Y."/>
            <person name="Yeh C.M."/>
            <person name="Luo Y.B."/>
            <person name="Tsai W.C."/>
            <person name="Van de Peer Y."/>
            <person name="Liu Z.J."/>
        </authorList>
    </citation>
    <scope>NUCLEOTIDE SEQUENCE [LARGE SCALE GENOMIC DNA]</scope>
    <source>
        <tissue evidence="1">The whole plant</tissue>
    </source>
</reference>
<dbReference type="Proteomes" id="UP000233837">
    <property type="component" value="Unassembled WGS sequence"/>
</dbReference>
<dbReference type="EMBL" id="KZ502837">
    <property type="protein sequence ID" value="PKU72427.1"/>
    <property type="molecule type" value="Genomic_DNA"/>
</dbReference>
<evidence type="ECO:0000313" key="2">
    <source>
        <dbReference type="Proteomes" id="UP000233837"/>
    </source>
</evidence>
<keyword evidence="2" id="KW-1185">Reference proteome</keyword>
<dbReference type="AlphaFoldDB" id="A0A2I0W9U1"/>
<evidence type="ECO:0000313" key="1">
    <source>
        <dbReference type="EMBL" id="PKU72427.1"/>
    </source>
</evidence>
<gene>
    <name evidence="1" type="ORF">MA16_Dca017916</name>
</gene>
<name>A0A2I0W9U1_9ASPA</name>
<reference evidence="1 2" key="1">
    <citation type="journal article" date="2016" name="Sci. Rep.">
        <title>The Dendrobium catenatum Lindl. genome sequence provides insights into polysaccharide synthase, floral development and adaptive evolution.</title>
        <authorList>
            <person name="Zhang G.Q."/>
            <person name="Xu Q."/>
            <person name="Bian C."/>
            <person name="Tsai W.C."/>
            <person name="Yeh C.M."/>
            <person name="Liu K.W."/>
            <person name="Yoshida K."/>
            <person name="Zhang L.S."/>
            <person name="Chang S.B."/>
            <person name="Chen F."/>
            <person name="Shi Y."/>
            <person name="Su Y.Y."/>
            <person name="Zhang Y.Q."/>
            <person name="Chen L.J."/>
            <person name="Yin Y."/>
            <person name="Lin M."/>
            <person name="Huang H."/>
            <person name="Deng H."/>
            <person name="Wang Z.W."/>
            <person name="Zhu S.L."/>
            <person name="Zhao X."/>
            <person name="Deng C."/>
            <person name="Niu S.C."/>
            <person name="Huang J."/>
            <person name="Wang M."/>
            <person name="Liu G.H."/>
            <person name="Yang H.J."/>
            <person name="Xiao X.J."/>
            <person name="Hsiao Y.Y."/>
            <person name="Wu W.L."/>
            <person name="Chen Y.Y."/>
            <person name="Mitsuda N."/>
            <person name="Ohme-Takagi M."/>
            <person name="Luo Y.B."/>
            <person name="Van de Peer Y."/>
            <person name="Liu Z.J."/>
        </authorList>
    </citation>
    <scope>NUCLEOTIDE SEQUENCE [LARGE SCALE GENOMIC DNA]</scope>
    <source>
        <tissue evidence="1">The whole plant</tissue>
    </source>
</reference>
<sequence length="100" mass="10372">MVGNVKSHALGVSSLTVNEVMVGEVLNPIVNPVLGTVGCEVVIGVLTENDAISVKENIVYAGVSESKEAPGIILDNASMNSTVDSVMCRPSTTTFLPLVE</sequence>
<accession>A0A2I0W9U1</accession>
<proteinExistence type="predicted"/>